<protein>
    <submittedName>
        <fullName evidence="2">Probable phosphoglycerate mutase</fullName>
    </submittedName>
</protein>
<dbReference type="Proteomes" id="UP000198520">
    <property type="component" value="Unassembled WGS sequence"/>
</dbReference>
<dbReference type="InterPro" id="IPR050275">
    <property type="entry name" value="PGM_Phosphatase"/>
</dbReference>
<evidence type="ECO:0000313" key="3">
    <source>
        <dbReference type="Proteomes" id="UP000198520"/>
    </source>
</evidence>
<dbReference type="InterPro" id="IPR029033">
    <property type="entry name" value="His_PPase_superfam"/>
</dbReference>
<name>A0A1I2FUC2_9MICO</name>
<keyword evidence="3" id="KW-1185">Reference proteome</keyword>
<dbReference type="EMBL" id="FONZ01000002">
    <property type="protein sequence ID" value="SFF08428.1"/>
    <property type="molecule type" value="Genomic_DNA"/>
</dbReference>
<dbReference type="PANTHER" id="PTHR48100">
    <property type="entry name" value="BROAD-SPECIFICITY PHOSPHATASE YOR283W-RELATED"/>
    <property type="match status" value="1"/>
</dbReference>
<accession>A0A1I2FUC2</accession>
<sequence length="234" mass="23775">MAGSATPPGAGEETAPATSAGWRPDGPAATLVLVRHGRTAMTDAGAYSGAADPGPGLTTAGHIEAARAADAVARLGRDFLPDLPRAGTVVASPLARTQQTAEAIGRRLGAHVRTDTDLVEAGFGSWDGLTAVEIDAHDPGGLRGWYAGDRPAPGGESVADVGARVAPVLGRWAVPDATVVLVTHTIVIRAAVGLALDAPVHAWNRVRIAPGSLTVLRRWPGGPSEVVATSLLPR</sequence>
<organism evidence="2 3">
    <name type="scientific">Flavimobilis marinus</name>
    <dbReference type="NCBI Taxonomy" id="285351"/>
    <lineage>
        <taxon>Bacteria</taxon>
        <taxon>Bacillati</taxon>
        <taxon>Actinomycetota</taxon>
        <taxon>Actinomycetes</taxon>
        <taxon>Micrococcales</taxon>
        <taxon>Jonesiaceae</taxon>
        <taxon>Flavimobilis</taxon>
    </lineage>
</organism>
<evidence type="ECO:0000256" key="1">
    <source>
        <dbReference type="SAM" id="MobiDB-lite"/>
    </source>
</evidence>
<dbReference type="Gene3D" id="3.40.50.1240">
    <property type="entry name" value="Phosphoglycerate mutase-like"/>
    <property type="match status" value="1"/>
</dbReference>
<dbReference type="PANTHER" id="PTHR48100:SF62">
    <property type="entry name" value="GLUCOSYL-3-PHOSPHOGLYCERATE PHOSPHATASE"/>
    <property type="match status" value="1"/>
</dbReference>
<dbReference type="CDD" id="cd07067">
    <property type="entry name" value="HP_PGM_like"/>
    <property type="match status" value="1"/>
</dbReference>
<dbReference type="InterPro" id="IPR013078">
    <property type="entry name" value="His_Pase_superF_clade-1"/>
</dbReference>
<proteinExistence type="predicted"/>
<dbReference type="SMART" id="SM00855">
    <property type="entry name" value="PGAM"/>
    <property type="match status" value="1"/>
</dbReference>
<dbReference type="SUPFAM" id="SSF53254">
    <property type="entry name" value="Phosphoglycerate mutase-like"/>
    <property type="match status" value="1"/>
</dbReference>
<reference evidence="3" key="1">
    <citation type="submission" date="2016-10" db="EMBL/GenBank/DDBJ databases">
        <authorList>
            <person name="Varghese N."/>
            <person name="Submissions S."/>
        </authorList>
    </citation>
    <scope>NUCLEOTIDE SEQUENCE [LARGE SCALE GENOMIC DNA]</scope>
    <source>
        <strain evidence="3">DSM 19083</strain>
    </source>
</reference>
<dbReference type="STRING" id="285351.SAMN04488035_1504"/>
<dbReference type="AlphaFoldDB" id="A0A1I2FUC2"/>
<dbReference type="RefSeq" id="WP_229828520.1">
    <property type="nucleotide sequence ID" value="NZ_BNAN01000002.1"/>
</dbReference>
<gene>
    <name evidence="2" type="ORF">SAMN04488035_1504</name>
</gene>
<dbReference type="GO" id="GO:0016791">
    <property type="term" value="F:phosphatase activity"/>
    <property type="evidence" value="ECO:0007669"/>
    <property type="project" value="TreeGrafter"/>
</dbReference>
<dbReference type="GO" id="GO:0005737">
    <property type="term" value="C:cytoplasm"/>
    <property type="evidence" value="ECO:0007669"/>
    <property type="project" value="TreeGrafter"/>
</dbReference>
<feature type="region of interest" description="Disordered" evidence="1">
    <location>
        <begin position="1"/>
        <end position="26"/>
    </location>
</feature>
<evidence type="ECO:0000313" key="2">
    <source>
        <dbReference type="EMBL" id="SFF08428.1"/>
    </source>
</evidence>
<dbReference type="Pfam" id="PF00300">
    <property type="entry name" value="His_Phos_1"/>
    <property type="match status" value="1"/>
</dbReference>